<dbReference type="Proteomes" id="UP000178835">
    <property type="component" value="Unassembled WGS sequence"/>
</dbReference>
<feature type="transmembrane region" description="Helical" evidence="7">
    <location>
        <begin position="116"/>
        <end position="136"/>
    </location>
</feature>
<evidence type="ECO:0000256" key="1">
    <source>
        <dbReference type="ARBA" id="ARBA00004141"/>
    </source>
</evidence>
<dbReference type="InterPro" id="IPR017475">
    <property type="entry name" value="EPS_sugar_tfrase"/>
</dbReference>
<comment type="similarity">
    <text evidence="2">Belongs to the bacterial sugar transferase family.</text>
</comment>
<evidence type="ECO:0000256" key="7">
    <source>
        <dbReference type="SAM" id="Phobius"/>
    </source>
</evidence>
<feature type="transmembrane region" description="Helical" evidence="7">
    <location>
        <begin position="272"/>
        <end position="293"/>
    </location>
</feature>
<dbReference type="InterPro" id="IPR003362">
    <property type="entry name" value="Bact_transf"/>
</dbReference>
<feature type="domain" description="Bacterial sugar transferase" evidence="8">
    <location>
        <begin position="267"/>
        <end position="454"/>
    </location>
</feature>
<organism evidence="9 10">
    <name type="scientific">Candidatus Spechtbacteria bacterium RIFCSPLOWO2_01_FULL_43_12</name>
    <dbReference type="NCBI Taxonomy" id="1802162"/>
    <lineage>
        <taxon>Bacteria</taxon>
        <taxon>Candidatus Spechtiibacteriota</taxon>
    </lineage>
</organism>
<dbReference type="PANTHER" id="PTHR30576:SF10">
    <property type="entry name" value="SLL5057 PROTEIN"/>
    <property type="match status" value="1"/>
</dbReference>
<protein>
    <recommendedName>
        <fullName evidence="8">Bacterial sugar transferase domain-containing protein</fullName>
    </recommendedName>
</protein>
<feature type="transmembrane region" description="Helical" evidence="7">
    <location>
        <begin position="7"/>
        <end position="30"/>
    </location>
</feature>
<keyword evidence="3" id="KW-0808">Transferase</keyword>
<dbReference type="Gene3D" id="3.40.50.720">
    <property type="entry name" value="NAD(P)-binding Rossmann-like Domain"/>
    <property type="match status" value="1"/>
</dbReference>
<dbReference type="NCBIfam" id="TIGR03025">
    <property type="entry name" value="EPS_sugtrans"/>
    <property type="match status" value="1"/>
</dbReference>
<evidence type="ECO:0000256" key="5">
    <source>
        <dbReference type="ARBA" id="ARBA00022989"/>
    </source>
</evidence>
<dbReference type="GO" id="GO:0016020">
    <property type="term" value="C:membrane"/>
    <property type="evidence" value="ECO:0007669"/>
    <property type="project" value="UniProtKB-SubCell"/>
</dbReference>
<dbReference type="EMBL" id="MHOH01000017">
    <property type="protein sequence ID" value="OGZ60612.1"/>
    <property type="molecule type" value="Genomic_DNA"/>
</dbReference>
<sequence>MRKNDLLFNIILIPLDLLLIITAGFAAYFLRFSQFATDIKPVLFNLSLSHFFTLTAVSAIFISIVFALSGLYMIKRTTPILQELAKVIVSVSAGMAMLIAFMFFNREWFDSRFILLAAWVLSIVFVSFGRMFVRAMKSFALRRKRMGSENTLILGQGEKVEMMKRQMLQNKKLGLNLVRILPVPQVDILKNIHAEKNLHRVIAVNADFDRQEVMRVVNFCEENGIHFSYVPDMFDSIVADMSFDILEGVPVVSVRPSPLDGWGQAAKRLTDIVGALFGLIVMSPLFIAIAFAIKWDTRGPVLVKLKRVSRGKEFRLYKFRSMVSNAEELKPMLAHLNEREDGPLFKIAEDPRITKVGKFLRAKRFDELPQLINILRGEISLVGPRPHEPEEIKRYKDYHKKVLAIKSGVTGMAQVSGASDLPFDEEVKLDRFYIENWSWKTDLVILLKTVKMFLFDKSGV</sequence>
<comment type="caution">
    <text evidence="9">The sequence shown here is derived from an EMBL/GenBank/DDBJ whole genome shotgun (WGS) entry which is preliminary data.</text>
</comment>
<dbReference type="GO" id="GO:0016780">
    <property type="term" value="F:phosphotransferase activity, for other substituted phosphate groups"/>
    <property type="evidence" value="ECO:0007669"/>
    <property type="project" value="TreeGrafter"/>
</dbReference>
<evidence type="ECO:0000256" key="2">
    <source>
        <dbReference type="ARBA" id="ARBA00006464"/>
    </source>
</evidence>
<proteinExistence type="inferred from homology"/>
<evidence type="ECO:0000259" key="8">
    <source>
        <dbReference type="Pfam" id="PF02397"/>
    </source>
</evidence>
<accession>A0A1G2HDR8</accession>
<reference evidence="9 10" key="1">
    <citation type="journal article" date="2016" name="Nat. Commun.">
        <title>Thousands of microbial genomes shed light on interconnected biogeochemical processes in an aquifer system.</title>
        <authorList>
            <person name="Anantharaman K."/>
            <person name="Brown C.T."/>
            <person name="Hug L.A."/>
            <person name="Sharon I."/>
            <person name="Castelle C.J."/>
            <person name="Probst A.J."/>
            <person name="Thomas B.C."/>
            <person name="Singh A."/>
            <person name="Wilkins M.J."/>
            <person name="Karaoz U."/>
            <person name="Brodie E.L."/>
            <person name="Williams K.H."/>
            <person name="Hubbard S.S."/>
            <person name="Banfield J.F."/>
        </authorList>
    </citation>
    <scope>NUCLEOTIDE SEQUENCE [LARGE SCALE GENOMIC DNA]</scope>
</reference>
<keyword evidence="4 7" id="KW-0812">Transmembrane</keyword>
<evidence type="ECO:0000256" key="4">
    <source>
        <dbReference type="ARBA" id="ARBA00022692"/>
    </source>
</evidence>
<evidence type="ECO:0000313" key="9">
    <source>
        <dbReference type="EMBL" id="OGZ60612.1"/>
    </source>
</evidence>
<evidence type="ECO:0000256" key="6">
    <source>
        <dbReference type="ARBA" id="ARBA00023136"/>
    </source>
</evidence>
<feature type="transmembrane region" description="Helical" evidence="7">
    <location>
        <begin position="50"/>
        <end position="72"/>
    </location>
</feature>
<dbReference type="PANTHER" id="PTHR30576">
    <property type="entry name" value="COLANIC BIOSYNTHESIS UDP-GLUCOSE LIPID CARRIER TRANSFERASE"/>
    <property type="match status" value="1"/>
</dbReference>
<keyword evidence="5 7" id="KW-1133">Transmembrane helix</keyword>
<feature type="transmembrane region" description="Helical" evidence="7">
    <location>
        <begin position="84"/>
        <end position="104"/>
    </location>
</feature>
<comment type="subcellular location">
    <subcellularLocation>
        <location evidence="1">Membrane</location>
        <topology evidence="1">Multi-pass membrane protein</topology>
    </subcellularLocation>
</comment>
<dbReference type="Pfam" id="PF02397">
    <property type="entry name" value="Bac_transf"/>
    <property type="match status" value="1"/>
</dbReference>
<dbReference type="AlphaFoldDB" id="A0A1G2HDR8"/>
<gene>
    <name evidence="9" type="ORF">A2919_01910</name>
</gene>
<keyword evidence="6 7" id="KW-0472">Membrane</keyword>
<evidence type="ECO:0000313" key="10">
    <source>
        <dbReference type="Proteomes" id="UP000178835"/>
    </source>
</evidence>
<evidence type="ECO:0000256" key="3">
    <source>
        <dbReference type="ARBA" id="ARBA00022679"/>
    </source>
</evidence>
<name>A0A1G2HDR8_9BACT</name>
<dbReference type="Pfam" id="PF13727">
    <property type="entry name" value="CoA_binding_3"/>
    <property type="match status" value="1"/>
</dbReference>